<keyword evidence="3" id="KW-1185">Reference proteome</keyword>
<dbReference type="SUPFAM" id="SSF53756">
    <property type="entry name" value="UDP-Glycosyltransferase/glycogen phosphorylase"/>
    <property type="match status" value="1"/>
</dbReference>
<evidence type="ECO:0000313" key="2">
    <source>
        <dbReference type="EMBL" id="KAA6436761.1"/>
    </source>
</evidence>
<feature type="domain" description="Glycosyl transferase family 1" evidence="1">
    <location>
        <begin position="197"/>
        <end position="360"/>
    </location>
</feature>
<dbReference type="Pfam" id="PF00534">
    <property type="entry name" value="Glycos_transf_1"/>
    <property type="match status" value="1"/>
</dbReference>
<gene>
    <name evidence="2" type="ORF">FEM33_21755</name>
</gene>
<protein>
    <submittedName>
        <fullName evidence="2">Glycosyltransferase family 4 protein</fullName>
    </submittedName>
</protein>
<dbReference type="GO" id="GO:0016757">
    <property type="term" value="F:glycosyltransferase activity"/>
    <property type="evidence" value="ECO:0007669"/>
    <property type="project" value="InterPro"/>
</dbReference>
<accession>A0A5M8QNG1</accession>
<proteinExistence type="predicted"/>
<dbReference type="PANTHER" id="PTHR12526">
    <property type="entry name" value="GLYCOSYLTRANSFERASE"/>
    <property type="match status" value="1"/>
</dbReference>
<sequence>MKTKVLCLYGNALYYGHERSNIQVFKTLKELDFDILVLTNKSGIAPEALHILDKCSIRHEEITYPSWSDIRKPHTLPKVITYISKVILHNIHFILKYFRYRPDYIYIASDFMYLNLIPSFICIPTKIIYRIGDAPLVGWKPFKYLWKKYITLRTYRFVCISGFIRNKVSEAGRSYHENDMVIYNYPPVRNDQEVTSKINYKKNAITFSYLGQLIYGKGVHLIIDAALVICNKYQNVNFIIAGSLEYDKRYSNELVQKVNNSKFKERILFLGPIGNTEDFFTKTDVIITPSLKEEPLGNVIVEAKSCATPSIIFNSGGMPELIKHKQNGFICQESTKEGLVEAIEYYIENPDAVKIQSSNALNSINELKINYQDFKNNWKKAFS</sequence>
<dbReference type="Proteomes" id="UP000323994">
    <property type="component" value="Unassembled WGS sequence"/>
</dbReference>
<comment type="caution">
    <text evidence="2">The sequence shown here is derived from an EMBL/GenBank/DDBJ whole genome shotgun (WGS) entry which is preliminary data.</text>
</comment>
<reference evidence="2 3" key="1">
    <citation type="submission" date="2019-05" db="EMBL/GenBank/DDBJ databases">
        <authorList>
            <person name="Qu J.-H."/>
        </authorList>
    </citation>
    <scope>NUCLEOTIDE SEQUENCE [LARGE SCALE GENOMIC DNA]</scope>
    <source>
        <strain evidence="2 3">NS28</strain>
    </source>
</reference>
<dbReference type="EMBL" id="VBSN01000066">
    <property type="protein sequence ID" value="KAA6436761.1"/>
    <property type="molecule type" value="Genomic_DNA"/>
</dbReference>
<keyword evidence="2" id="KW-0808">Transferase</keyword>
<evidence type="ECO:0000259" key="1">
    <source>
        <dbReference type="Pfam" id="PF00534"/>
    </source>
</evidence>
<organism evidence="2 3">
    <name type="scientific">Dyadobacter flavalbus</name>
    <dbReference type="NCBI Taxonomy" id="2579942"/>
    <lineage>
        <taxon>Bacteria</taxon>
        <taxon>Pseudomonadati</taxon>
        <taxon>Bacteroidota</taxon>
        <taxon>Cytophagia</taxon>
        <taxon>Cytophagales</taxon>
        <taxon>Spirosomataceae</taxon>
        <taxon>Dyadobacter</taxon>
    </lineage>
</organism>
<dbReference type="CDD" id="cd03801">
    <property type="entry name" value="GT4_PimA-like"/>
    <property type="match status" value="1"/>
</dbReference>
<dbReference type="InterPro" id="IPR001296">
    <property type="entry name" value="Glyco_trans_1"/>
</dbReference>
<evidence type="ECO:0000313" key="3">
    <source>
        <dbReference type="Proteomes" id="UP000323994"/>
    </source>
</evidence>
<name>A0A5M8QNG1_9BACT</name>
<dbReference type="AlphaFoldDB" id="A0A5M8QNG1"/>
<dbReference type="Gene3D" id="3.40.50.2000">
    <property type="entry name" value="Glycogen Phosphorylase B"/>
    <property type="match status" value="2"/>
</dbReference>